<accession>R7AS50</accession>
<evidence type="ECO:0000313" key="4">
    <source>
        <dbReference type="EMBL" id="CDD56351.1"/>
    </source>
</evidence>
<dbReference type="Proteomes" id="UP000018141">
    <property type="component" value="Unassembled WGS sequence"/>
</dbReference>
<dbReference type="PANTHER" id="PTHR38730">
    <property type="entry name" value="SLL7028 PROTEIN"/>
    <property type="match status" value="1"/>
</dbReference>
<name>R7AS50_9FIRM</name>
<evidence type="ECO:0000256" key="1">
    <source>
        <dbReference type="SAM" id="MobiDB-lite"/>
    </source>
</evidence>
<dbReference type="PANTHER" id="PTHR38730:SF1">
    <property type="entry name" value="SLL7028 PROTEIN"/>
    <property type="match status" value="1"/>
</dbReference>
<dbReference type="Pfam" id="PF09967">
    <property type="entry name" value="DUF2201"/>
    <property type="match status" value="1"/>
</dbReference>
<feature type="domain" description="VWA-like" evidence="2">
    <location>
        <begin position="335"/>
        <end position="469"/>
    </location>
</feature>
<feature type="region of interest" description="Disordered" evidence="1">
    <location>
        <begin position="189"/>
        <end position="228"/>
    </location>
</feature>
<evidence type="ECO:0000259" key="3">
    <source>
        <dbReference type="Pfam" id="PF13203"/>
    </source>
</evidence>
<feature type="compositionally biased region" description="Low complexity" evidence="1">
    <location>
        <begin position="214"/>
        <end position="226"/>
    </location>
</feature>
<dbReference type="SUPFAM" id="SSF53300">
    <property type="entry name" value="vWA-like"/>
    <property type="match status" value="1"/>
</dbReference>
<proteinExistence type="predicted"/>
<dbReference type="InterPro" id="IPR018698">
    <property type="entry name" value="VWA-like_dom"/>
</dbReference>
<protein>
    <recommendedName>
        <fullName evidence="6">VWA-like domain-containing protein</fullName>
    </recommendedName>
</protein>
<reference evidence="4" key="1">
    <citation type="submission" date="2012-11" db="EMBL/GenBank/DDBJ databases">
        <title>Dependencies among metagenomic species, viruses, plasmids and units of genetic variation.</title>
        <authorList>
            <person name="Nielsen H.B."/>
            <person name="Almeida M."/>
            <person name="Juncker A.S."/>
            <person name="Rasmussen S."/>
            <person name="Li J."/>
            <person name="Sunagawa S."/>
            <person name="Plichta D."/>
            <person name="Gautier L."/>
            <person name="Le Chatelier E."/>
            <person name="Peletier E."/>
            <person name="Bonde I."/>
            <person name="Nielsen T."/>
            <person name="Manichanh C."/>
            <person name="Arumugam M."/>
            <person name="Batto J."/>
            <person name="Santos M.B.Q.D."/>
            <person name="Blom N."/>
            <person name="Borruel N."/>
            <person name="Burgdorf K.S."/>
            <person name="Boumezbeur F."/>
            <person name="Casellas F."/>
            <person name="Dore J."/>
            <person name="Guarner F."/>
            <person name="Hansen T."/>
            <person name="Hildebrand F."/>
            <person name="Kaas R.S."/>
            <person name="Kennedy S."/>
            <person name="Kristiansen K."/>
            <person name="Kultima J.R."/>
            <person name="Leonard P."/>
            <person name="Levenez F."/>
            <person name="Lund O."/>
            <person name="Moumen B."/>
            <person name="Le Paslier D."/>
            <person name="Pons N."/>
            <person name="Pedersen O."/>
            <person name="Prifti E."/>
            <person name="Qin J."/>
            <person name="Raes J."/>
            <person name="Tap J."/>
            <person name="Tims S."/>
            <person name="Ussery D.W."/>
            <person name="Yamada T."/>
            <person name="MetaHit consortium"/>
            <person name="Renault P."/>
            <person name="Sicheritz-Ponten T."/>
            <person name="Bork P."/>
            <person name="Wang J."/>
            <person name="Brunak S."/>
            <person name="Ehrlich S.D."/>
        </authorList>
    </citation>
    <scope>NUCLEOTIDE SEQUENCE [LARGE SCALE GENOMIC DNA]</scope>
</reference>
<sequence length="474" mass="54054">MKREDGSRAEKNMNSDDVSRELISDARNELYLAMRYLFLPLNSLEPKEDRSNYFIATDGSYILYNPVITRQKSMISPVVLNRAYLHTVLHCMFSHPFVRPAGLNEELWDIACDVAVESIIDSLSLKCVMQVMPLQREEAYKKLNDNMTLLDANNVYEYLNSLDRGEQAVWEAAGTFTVDDHKYWYSHNDNENRDNSDDKHDNRDGSNDTDDTGDTGSDGNSDKNSSVQRLTAELCRQMKIRWDKAARQAGSEMEGLIASAGTGMAGIIKALKPGAVNKQSYRDFLRKFASAKEQMHIDMDAFDYGFYNYGLMMYDNMPLIEELEYREELRIEEFVIVIDTSGSCSGRIVQRFLDETFEVLMTEGIFADRTKLHIIQCDNRIQSDTVINNRNDMARFKDNFEVKGFGGTDFRPAFEYVAGLIASKEINNLQGMLYFTDGHGIYPKARPAYKTAFVFPGEDDARPAVPAWAIKVEL</sequence>
<dbReference type="Pfam" id="PF13203">
    <property type="entry name" value="DUF2201_N"/>
    <property type="match status" value="1"/>
</dbReference>
<comment type="caution">
    <text evidence="4">The sequence shown here is derived from an EMBL/GenBank/DDBJ whole genome shotgun (WGS) entry which is preliminary data.</text>
</comment>
<dbReference type="InterPro" id="IPR025154">
    <property type="entry name" value="Put_metallopeptidase_dom"/>
</dbReference>
<evidence type="ECO:0000259" key="2">
    <source>
        <dbReference type="Pfam" id="PF09967"/>
    </source>
</evidence>
<gene>
    <name evidence="4" type="ORF">BN656_00926</name>
</gene>
<evidence type="ECO:0000313" key="5">
    <source>
        <dbReference type="Proteomes" id="UP000018141"/>
    </source>
</evidence>
<organism evidence="4 5">
    <name type="scientific">Bacteroides pectinophilus CAG:437</name>
    <dbReference type="NCBI Taxonomy" id="1263051"/>
    <lineage>
        <taxon>Bacteria</taxon>
        <taxon>Bacillati</taxon>
        <taxon>Bacillota</taxon>
        <taxon>Clostridia</taxon>
        <taxon>Eubacteriales</taxon>
    </lineage>
</organism>
<dbReference type="EMBL" id="CBHH010000033">
    <property type="protein sequence ID" value="CDD56351.1"/>
    <property type="molecule type" value="Genomic_DNA"/>
</dbReference>
<feature type="compositionally biased region" description="Basic and acidic residues" evidence="1">
    <location>
        <begin position="189"/>
        <end position="206"/>
    </location>
</feature>
<feature type="domain" description="Putative metallopeptidase" evidence="3">
    <location>
        <begin position="43"/>
        <end position="252"/>
    </location>
</feature>
<dbReference type="InterPro" id="IPR036465">
    <property type="entry name" value="vWFA_dom_sf"/>
</dbReference>
<evidence type="ECO:0008006" key="6">
    <source>
        <dbReference type="Google" id="ProtNLM"/>
    </source>
</evidence>
<dbReference type="AlphaFoldDB" id="R7AS50"/>